<dbReference type="AlphaFoldDB" id="A0A284VUD4"/>
<name>A0A284VUD4_9EURY</name>
<dbReference type="GO" id="GO:0000156">
    <property type="term" value="F:phosphorelay response regulator activity"/>
    <property type="evidence" value="ECO:0007669"/>
    <property type="project" value="InterPro"/>
</dbReference>
<dbReference type="GO" id="GO:0005737">
    <property type="term" value="C:cytoplasm"/>
    <property type="evidence" value="ECO:0007669"/>
    <property type="project" value="InterPro"/>
</dbReference>
<evidence type="ECO:0000256" key="4">
    <source>
        <dbReference type="PROSITE-ProRule" id="PRU00050"/>
    </source>
</evidence>
<protein>
    <recommendedName>
        <fullName evidence="2">protein-glutamate methylesterase</fullName>
        <ecNumber evidence="2">3.1.1.61</ecNumber>
    </recommendedName>
</protein>
<gene>
    <name evidence="6" type="primary">cheB</name>
    <name evidence="6" type="ORF">MNV_910003</name>
</gene>
<evidence type="ECO:0000256" key="2">
    <source>
        <dbReference type="ARBA" id="ARBA00039140"/>
    </source>
</evidence>
<sequence length="192" mass="20688">MSQFHIVAIGTSAGGLKALSELLSGLPSDLPVPILIVQHLDPRHKSLMAEILQRHCKMKVKEGVHEETIQPSTVYIAPPNKHMLVVQGKINLTSTAFVHFTRPSIDLMFESVAADFGDKAIGIILTGTGIDGSMGIKAIKERGGTTIAQDEETSEHSGMPKAAIATGAVDFILPLQDIAQAIITLFRRDQEE</sequence>
<dbReference type="Gene3D" id="3.40.50.180">
    <property type="entry name" value="Methylesterase CheB, C-terminal domain"/>
    <property type="match status" value="1"/>
</dbReference>
<dbReference type="PANTHER" id="PTHR42872:SF3">
    <property type="entry name" value="PROTEIN-GLUTAMATE METHYLESTERASE_PROTEIN-GLUTAMINE GLUTAMINASE 1"/>
    <property type="match status" value="1"/>
</dbReference>
<evidence type="ECO:0000313" key="7">
    <source>
        <dbReference type="Proteomes" id="UP000218615"/>
    </source>
</evidence>
<dbReference type="STRING" id="1392998.ANME2D_00260"/>
<dbReference type="CDD" id="cd16433">
    <property type="entry name" value="CheB"/>
    <property type="match status" value="1"/>
</dbReference>
<evidence type="ECO:0000259" key="5">
    <source>
        <dbReference type="PROSITE" id="PS50122"/>
    </source>
</evidence>
<dbReference type="RefSeq" id="WP_096207344.1">
    <property type="nucleotide sequence ID" value="NZ_FZMP01000242.1"/>
</dbReference>
<dbReference type="Pfam" id="PF01339">
    <property type="entry name" value="CheB_methylest"/>
    <property type="match status" value="1"/>
</dbReference>
<dbReference type="GO" id="GO:0006935">
    <property type="term" value="P:chemotaxis"/>
    <property type="evidence" value="ECO:0007669"/>
    <property type="project" value="UniProtKB-UniRule"/>
</dbReference>
<dbReference type="Proteomes" id="UP000218615">
    <property type="component" value="Unassembled WGS sequence"/>
</dbReference>
<dbReference type="EC" id="3.1.1.61" evidence="2"/>
<comment type="catalytic activity">
    <reaction evidence="3">
        <text>[protein]-L-glutamate 5-O-methyl ester + H2O = L-glutamyl-[protein] + methanol + H(+)</text>
        <dbReference type="Rhea" id="RHEA:23236"/>
        <dbReference type="Rhea" id="RHEA-COMP:10208"/>
        <dbReference type="Rhea" id="RHEA-COMP:10311"/>
        <dbReference type="ChEBI" id="CHEBI:15377"/>
        <dbReference type="ChEBI" id="CHEBI:15378"/>
        <dbReference type="ChEBI" id="CHEBI:17790"/>
        <dbReference type="ChEBI" id="CHEBI:29973"/>
        <dbReference type="ChEBI" id="CHEBI:82795"/>
        <dbReference type="EC" id="3.1.1.61"/>
    </reaction>
</comment>
<dbReference type="PANTHER" id="PTHR42872">
    <property type="entry name" value="PROTEIN-GLUTAMATE METHYLESTERASE/PROTEIN-GLUTAMINE GLUTAMINASE"/>
    <property type="match status" value="1"/>
</dbReference>
<reference evidence="7" key="1">
    <citation type="submission" date="2017-06" db="EMBL/GenBank/DDBJ databases">
        <authorList>
            <person name="Cremers G."/>
        </authorList>
    </citation>
    <scope>NUCLEOTIDE SEQUENCE [LARGE SCALE GENOMIC DNA]</scope>
</reference>
<feature type="active site" evidence="4">
    <location>
        <position position="39"/>
    </location>
</feature>
<feature type="domain" description="CheB-type methylesterase" evidence="5">
    <location>
        <begin position="1"/>
        <end position="189"/>
    </location>
</feature>
<dbReference type="GO" id="GO:0008984">
    <property type="term" value="F:protein-glutamate methylesterase activity"/>
    <property type="evidence" value="ECO:0007669"/>
    <property type="project" value="UniProtKB-EC"/>
</dbReference>
<evidence type="ECO:0000256" key="1">
    <source>
        <dbReference type="ARBA" id="ARBA00022801"/>
    </source>
</evidence>
<accession>A0A284VUD4</accession>
<keyword evidence="4" id="KW-0145">Chemotaxis</keyword>
<evidence type="ECO:0000313" key="6">
    <source>
        <dbReference type="EMBL" id="SNQ62829.1"/>
    </source>
</evidence>
<keyword evidence="1 4" id="KW-0378">Hydrolase</keyword>
<dbReference type="SUPFAM" id="SSF52738">
    <property type="entry name" value="Methylesterase CheB, C-terminal domain"/>
    <property type="match status" value="1"/>
</dbReference>
<dbReference type="OrthoDB" id="2857at2157"/>
<dbReference type="InterPro" id="IPR035909">
    <property type="entry name" value="CheB_C"/>
</dbReference>
<dbReference type="PROSITE" id="PS50122">
    <property type="entry name" value="CHEB"/>
    <property type="match status" value="1"/>
</dbReference>
<dbReference type="InterPro" id="IPR000673">
    <property type="entry name" value="Sig_transdc_resp-reg_Me-estase"/>
</dbReference>
<keyword evidence="7" id="KW-1185">Reference proteome</keyword>
<organism evidence="6 7">
    <name type="scientific">Candidatus Methanoperedens nitratireducens</name>
    <dbReference type="NCBI Taxonomy" id="1392998"/>
    <lineage>
        <taxon>Archaea</taxon>
        <taxon>Methanobacteriati</taxon>
        <taxon>Methanobacteriota</taxon>
        <taxon>Stenosarchaea group</taxon>
        <taxon>Methanomicrobia</taxon>
        <taxon>Methanosarcinales</taxon>
        <taxon>ANME-2 cluster</taxon>
        <taxon>Candidatus Methanoperedentaceae</taxon>
        <taxon>Candidatus Methanoperedens</taxon>
    </lineage>
</organism>
<feature type="active site" evidence="4">
    <location>
        <position position="12"/>
    </location>
</feature>
<feature type="active site" evidence="4">
    <location>
        <position position="131"/>
    </location>
</feature>
<dbReference type="EMBL" id="FZMP01000242">
    <property type="protein sequence ID" value="SNQ62829.1"/>
    <property type="molecule type" value="Genomic_DNA"/>
</dbReference>
<evidence type="ECO:0000256" key="3">
    <source>
        <dbReference type="ARBA" id="ARBA00048267"/>
    </source>
</evidence>
<proteinExistence type="predicted"/>